<proteinExistence type="predicted"/>
<name>A0AAD9NQJ2_RIDPI</name>
<keyword evidence="1" id="KW-1133">Transmembrane helix</keyword>
<feature type="transmembrane region" description="Helical" evidence="1">
    <location>
        <begin position="39"/>
        <end position="58"/>
    </location>
</feature>
<sequence length="59" mass="7011">MYSSTSTITLNMRVRVLRKQMYSSTSTITLQYTRVRVRLLYNVIMITFIITLMNILFLT</sequence>
<comment type="caution">
    <text evidence="2">The sequence shown here is derived from an EMBL/GenBank/DDBJ whole genome shotgun (WGS) entry which is preliminary data.</text>
</comment>
<gene>
    <name evidence="2" type="ORF">NP493_708g01016</name>
</gene>
<evidence type="ECO:0000313" key="2">
    <source>
        <dbReference type="EMBL" id="KAK2175779.1"/>
    </source>
</evidence>
<keyword evidence="3" id="KW-1185">Reference proteome</keyword>
<organism evidence="2 3">
    <name type="scientific">Ridgeia piscesae</name>
    <name type="common">Tubeworm</name>
    <dbReference type="NCBI Taxonomy" id="27915"/>
    <lineage>
        <taxon>Eukaryota</taxon>
        <taxon>Metazoa</taxon>
        <taxon>Spiralia</taxon>
        <taxon>Lophotrochozoa</taxon>
        <taxon>Annelida</taxon>
        <taxon>Polychaeta</taxon>
        <taxon>Sedentaria</taxon>
        <taxon>Canalipalpata</taxon>
        <taxon>Sabellida</taxon>
        <taxon>Siboglinidae</taxon>
        <taxon>Ridgeia</taxon>
    </lineage>
</organism>
<keyword evidence="1" id="KW-0472">Membrane</keyword>
<evidence type="ECO:0000256" key="1">
    <source>
        <dbReference type="SAM" id="Phobius"/>
    </source>
</evidence>
<dbReference type="Proteomes" id="UP001209878">
    <property type="component" value="Unassembled WGS sequence"/>
</dbReference>
<keyword evidence="1" id="KW-0812">Transmembrane</keyword>
<dbReference type="EMBL" id="JAODUO010000708">
    <property type="protein sequence ID" value="KAK2175779.1"/>
    <property type="molecule type" value="Genomic_DNA"/>
</dbReference>
<dbReference type="AlphaFoldDB" id="A0AAD9NQJ2"/>
<evidence type="ECO:0000313" key="3">
    <source>
        <dbReference type="Proteomes" id="UP001209878"/>
    </source>
</evidence>
<reference evidence="2" key="1">
    <citation type="journal article" date="2023" name="Mol. Biol. Evol.">
        <title>Third-Generation Sequencing Reveals the Adaptive Role of the Epigenome in Three Deep-Sea Polychaetes.</title>
        <authorList>
            <person name="Perez M."/>
            <person name="Aroh O."/>
            <person name="Sun Y."/>
            <person name="Lan Y."/>
            <person name="Juniper S.K."/>
            <person name="Young C.R."/>
            <person name="Angers B."/>
            <person name="Qian P.Y."/>
        </authorList>
    </citation>
    <scope>NUCLEOTIDE SEQUENCE</scope>
    <source>
        <strain evidence="2">R07B-5</strain>
    </source>
</reference>
<protein>
    <submittedName>
        <fullName evidence="2">Uncharacterized protein</fullName>
    </submittedName>
</protein>
<accession>A0AAD9NQJ2</accession>